<proteinExistence type="inferred from homology"/>
<dbReference type="GO" id="GO:0005886">
    <property type="term" value="C:plasma membrane"/>
    <property type="evidence" value="ECO:0007669"/>
    <property type="project" value="InterPro"/>
</dbReference>
<feature type="coiled-coil region" evidence="2">
    <location>
        <begin position="154"/>
        <end position="181"/>
    </location>
</feature>
<dbReference type="SUPFAM" id="SSF117892">
    <property type="entry name" value="Band 7/SPFH domain"/>
    <property type="match status" value="1"/>
</dbReference>
<name>A0A7Y9IEP5_9ACTN</name>
<keyword evidence="4" id="KW-0378">Hydrolase</keyword>
<gene>
    <name evidence="4" type="ORF">BKA15_006681</name>
</gene>
<dbReference type="InterPro" id="IPR043202">
    <property type="entry name" value="Band-7_stomatin-like"/>
</dbReference>
<dbReference type="InterPro" id="IPR036013">
    <property type="entry name" value="Band_7/SPFH_dom_sf"/>
</dbReference>
<dbReference type="Pfam" id="PF01145">
    <property type="entry name" value="Band_7"/>
    <property type="match status" value="1"/>
</dbReference>
<dbReference type="InterPro" id="IPR001972">
    <property type="entry name" value="Stomatin_HflK_fam"/>
</dbReference>
<keyword evidence="4" id="KW-0645">Protease</keyword>
<accession>A0A7Y9IEP5</accession>
<dbReference type="EMBL" id="JACCBU010000001">
    <property type="protein sequence ID" value="NYE75352.1"/>
    <property type="molecule type" value="Genomic_DNA"/>
</dbReference>
<evidence type="ECO:0000313" key="4">
    <source>
        <dbReference type="EMBL" id="NYE75352.1"/>
    </source>
</evidence>
<dbReference type="PANTHER" id="PTHR10264:SF83">
    <property type="entry name" value="BLL5629 PROTEIN"/>
    <property type="match status" value="1"/>
</dbReference>
<dbReference type="GO" id="GO:0006508">
    <property type="term" value="P:proteolysis"/>
    <property type="evidence" value="ECO:0007669"/>
    <property type="project" value="UniProtKB-KW"/>
</dbReference>
<reference evidence="4 5" key="1">
    <citation type="submission" date="2020-07" db="EMBL/GenBank/DDBJ databases">
        <title>Sequencing the genomes of 1000 actinobacteria strains.</title>
        <authorList>
            <person name="Klenk H.-P."/>
        </authorList>
    </citation>
    <scope>NUCLEOTIDE SEQUENCE [LARGE SCALE GENOMIC DNA]</scope>
    <source>
        <strain evidence="4 5">DSM 22083</strain>
    </source>
</reference>
<keyword evidence="2" id="KW-0175">Coiled coil</keyword>
<comment type="caution">
    <text evidence="4">The sequence shown here is derived from an EMBL/GenBank/DDBJ whole genome shotgun (WGS) entry which is preliminary data.</text>
</comment>
<dbReference type="Proteomes" id="UP000569914">
    <property type="component" value="Unassembled WGS sequence"/>
</dbReference>
<sequence>MFMITVEPDQRVVHYRDGRLIGVLEPGRYRRTRRSRYVPVDVRQQLTQTAPQEVLTSDGVTVKVSATVRWAVSDAAAYLQAANEPFSFVYLAVQVALRERLADVEVADLLGPARSGVTEALTAAAVAAGQPLGVAVAEVVIKDVIVPAELRNAYAEVITTRQRAQAQLEAARAETAALRSMANGAKLLDDHPALAMLRMIQAAPYGTKIVLGSVPAAEAAAEE</sequence>
<evidence type="ECO:0000259" key="3">
    <source>
        <dbReference type="SMART" id="SM00244"/>
    </source>
</evidence>
<dbReference type="PANTHER" id="PTHR10264">
    <property type="entry name" value="BAND 7 PROTEIN-RELATED"/>
    <property type="match status" value="1"/>
</dbReference>
<keyword evidence="5" id="KW-1185">Reference proteome</keyword>
<protein>
    <submittedName>
        <fullName evidence="4">Regulator of protease activity HflC (Stomatin/prohibitin superfamily)</fullName>
    </submittedName>
</protein>
<feature type="domain" description="Band 7" evidence="3">
    <location>
        <begin position="1"/>
        <end position="158"/>
    </location>
</feature>
<comment type="similarity">
    <text evidence="1">Belongs to the band 7/mec-2 family.</text>
</comment>
<evidence type="ECO:0000313" key="5">
    <source>
        <dbReference type="Proteomes" id="UP000569914"/>
    </source>
</evidence>
<dbReference type="CDD" id="cd13438">
    <property type="entry name" value="SPFH_eoslipins_u2"/>
    <property type="match status" value="1"/>
</dbReference>
<evidence type="ECO:0000256" key="2">
    <source>
        <dbReference type="SAM" id="Coils"/>
    </source>
</evidence>
<dbReference type="RefSeq" id="WP_179757872.1">
    <property type="nucleotide sequence ID" value="NZ_JACCBU010000001.1"/>
</dbReference>
<dbReference type="SMART" id="SM00244">
    <property type="entry name" value="PHB"/>
    <property type="match status" value="1"/>
</dbReference>
<dbReference type="PRINTS" id="PR00721">
    <property type="entry name" value="STOMATIN"/>
</dbReference>
<organism evidence="4 5">
    <name type="scientific">Microlunatus parietis</name>
    <dbReference type="NCBI Taxonomy" id="682979"/>
    <lineage>
        <taxon>Bacteria</taxon>
        <taxon>Bacillati</taxon>
        <taxon>Actinomycetota</taxon>
        <taxon>Actinomycetes</taxon>
        <taxon>Propionibacteriales</taxon>
        <taxon>Propionibacteriaceae</taxon>
        <taxon>Microlunatus</taxon>
    </lineage>
</organism>
<dbReference type="Gene3D" id="3.30.479.30">
    <property type="entry name" value="Band 7 domain"/>
    <property type="match status" value="1"/>
</dbReference>
<dbReference type="AlphaFoldDB" id="A0A7Y9IEP5"/>
<dbReference type="InterPro" id="IPR001107">
    <property type="entry name" value="Band_7"/>
</dbReference>
<dbReference type="GO" id="GO:0008233">
    <property type="term" value="F:peptidase activity"/>
    <property type="evidence" value="ECO:0007669"/>
    <property type="project" value="UniProtKB-KW"/>
</dbReference>
<evidence type="ECO:0000256" key="1">
    <source>
        <dbReference type="ARBA" id="ARBA00008164"/>
    </source>
</evidence>